<dbReference type="HOGENOM" id="CLU_910249_0_0_1"/>
<feature type="compositionally biased region" description="Basic and acidic residues" evidence="1">
    <location>
        <begin position="18"/>
        <end position="27"/>
    </location>
</feature>
<protein>
    <submittedName>
        <fullName evidence="2">Uncharacterized protein</fullName>
    </submittedName>
</protein>
<proteinExistence type="predicted"/>
<feature type="region of interest" description="Disordered" evidence="1">
    <location>
        <begin position="174"/>
        <end position="210"/>
    </location>
</feature>
<dbReference type="Proteomes" id="UP000006591">
    <property type="component" value="Chromosome 6"/>
</dbReference>
<dbReference type="AlphaFoldDB" id="A0A0E0HQV8"/>
<evidence type="ECO:0000256" key="1">
    <source>
        <dbReference type="SAM" id="MobiDB-lite"/>
    </source>
</evidence>
<keyword evidence="3" id="KW-1185">Reference proteome</keyword>
<organism evidence="2">
    <name type="scientific">Oryza nivara</name>
    <name type="common">Indian wild rice</name>
    <name type="synonym">Oryza sativa f. spontanea</name>
    <dbReference type="NCBI Taxonomy" id="4536"/>
    <lineage>
        <taxon>Eukaryota</taxon>
        <taxon>Viridiplantae</taxon>
        <taxon>Streptophyta</taxon>
        <taxon>Embryophyta</taxon>
        <taxon>Tracheophyta</taxon>
        <taxon>Spermatophyta</taxon>
        <taxon>Magnoliopsida</taxon>
        <taxon>Liliopsida</taxon>
        <taxon>Poales</taxon>
        <taxon>Poaceae</taxon>
        <taxon>BOP clade</taxon>
        <taxon>Oryzoideae</taxon>
        <taxon>Oryzeae</taxon>
        <taxon>Oryzinae</taxon>
        <taxon>Oryza</taxon>
    </lineage>
</organism>
<feature type="region of interest" description="Disordered" evidence="1">
    <location>
        <begin position="1"/>
        <end position="35"/>
    </location>
</feature>
<dbReference type="Gramene" id="ONIVA06G17660.1">
    <property type="protein sequence ID" value="ONIVA06G17660.1"/>
    <property type="gene ID" value="ONIVA06G17660"/>
</dbReference>
<reference evidence="2" key="2">
    <citation type="submission" date="2018-04" db="EMBL/GenBank/DDBJ databases">
        <title>OnivRS2 (Oryza nivara Reference Sequence Version 2).</title>
        <authorList>
            <person name="Zhang J."/>
            <person name="Kudrna D."/>
            <person name="Lee S."/>
            <person name="Talag J."/>
            <person name="Rajasekar S."/>
            <person name="Welchert J."/>
            <person name="Hsing Y.-I."/>
            <person name="Wing R.A."/>
        </authorList>
    </citation>
    <scope>NUCLEOTIDE SEQUENCE [LARGE SCALE GENOMIC DNA]</scope>
    <source>
        <strain evidence="2">SL10</strain>
    </source>
</reference>
<evidence type="ECO:0000313" key="2">
    <source>
        <dbReference type="EnsemblPlants" id="ONIVA06G17660.1"/>
    </source>
</evidence>
<dbReference type="EnsemblPlants" id="ONIVA06G17660.1">
    <property type="protein sequence ID" value="ONIVA06G17660.1"/>
    <property type="gene ID" value="ONIVA06G17660"/>
</dbReference>
<name>A0A0E0HQV8_ORYNI</name>
<sequence length="306" mass="34509">MKDNGSKSRNSKNKMKMKVPDSVENLRRSPRFANKGVKLKMPVDVAPKKTKVAPLAILPAVERSKKGKIPLAPTITVEELQQIGTKKCGLLPEEVTKEKLMALANDDYQPPISTLGFAKPPYPDFPQTVKKDWPKNAQSVASALKACRKGFWESDGRNGMMTCFREQLERMARAEDAATANTREDPGPSEIATDCEGEGNEGRDHPEGFSQKLCVRPPFGNWRNKNKKFVAVKGLPKIKCSFRPIYREMLINDNSYKVIKVAGWMRAHPSRTLEDYDRYQVARREDSMMNPEFHSTLQAVVGPIFR</sequence>
<feature type="compositionally biased region" description="Basic and acidic residues" evidence="1">
    <location>
        <begin position="174"/>
        <end position="186"/>
    </location>
</feature>
<accession>A0A0E0HQV8</accession>
<reference evidence="2" key="1">
    <citation type="submission" date="2015-04" db="UniProtKB">
        <authorList>
            <consortium name="EnsemblPlants"/>
        </authorList>
    </citation>
    <scope>IDENTIFICATION</scope>
    <source>
        <strain evidence="2">SL10</strain>
    </source>
</reference>
<evidence type="ECO:0000313" key="3">
    <source>
        <dbReference type="Proteomes" id="UP000006591"/>
    </source>
</evidence>